<dbReference type="SUPFAM" id="SSF47266">
    <property type="entry name" value="4-helical cytokines"/>
    <property type="match status" value="2"/>
</dbReference>
<dbReference type="GO" id="GO:0046427">
    <property type="term" value="P:positive regulation of receptor signaling pathway via JAK-STAT"/>
    <property type="evidence" value="ECO:0007669"/>
    <property type="project" value="TreeGrafter"/>
</dbReference>
<dbReference type="InterPro" id="IPR009079">
    <property type="entry name" value="4_helix_cytokine-like_core"/>
</dbReference>
<keyword evidence="5" id="KW-1015">Disulfide bond</keyword>
<dbReference type="PANTHER" id="PTHR11417">
    <property type="entry name" value="SOMATOTROPIN,PROLACTIN"/>
    <property type="match status" value="1"/>
</dbReference>
<gene>
    <name evidence="11" type="ORF">H920_10417</name>
</gene>
<dbReference type="Proteomes" id="UP000028990">
    <property type="component" value="Unassembled WGS sequence"/>
</dbReference>
<dbReference type="GO" id="GO:0005615">
    <property type="term" value="C:extracellular space"/>
    <property type="evidence" value="ECO:0007669"/>
    <property type="project" value="TreeGrafter"/>
</dbReference>
<dbReference type="GO" id="GO:0007595">
    <property type="term" value="P:lactation"/>
    <property type="evidence" value="ECO:0007669"/>
    <property type="project" value="UniProtKB-KW"/>
</dbReference>
<dbReference type="Gene3D" id="1.20.1250.10">
    <property type="match status" value="2"/>
</dbReference>
<evidence type="ECO:0000256" key="10">
    <source>
        <dbReference type="RuleBase" id="RU003618"/>
    </source>
</evidence>
<name>A0A091DCM1_FUKDA</name>
<dbReference type="Pfam" id="PF00103">
    <property type="entry name" value="Hormone_1"/>
    <property type="match status" value="2"/>
</dbReference>
<evidence type="ECO:0000256" key="2">
    <source>
        <dbReference type="ARBA" id="ARBA00008474"/>
    </source>
</evidence>
<sequence length="345" mass="40064">METPAFVQCTTKVASQSTCVPGDKCHLILQELYQRASSLSQSMYFEALDLLFKLTFTYLDHPGYFSPAKKMCHTADILTHDELEEAKLLPKEDIFKVVFQLVNSWNEALQEMVLEDNRPPKLYDILSTKDQIIYVKYQKLKKAIVQIGIQTDVYSHHPGYFSPAKKMCHTFDILTPDERQDAKLMPTDVYSHHPGYFSPAKKMCHTFDILTPDERQDAKLMPKEDIMKVVFQLVDSWNEALQELVVQENHPPKLYDILSTKDQIIYLKYQELKKAIIQIGIELDLEVSEEKVVALSLDLKSLKSTDEKQHLFTVYNMLRCFVEDADKIKFLLYFLKCQAAKKDKF</sequence>
<accession>A0A091DCM1</accession>
<keyword evidence="12" id="KW-1185">Reference proteome</keyword>
<dbReference type="GO" id="GO:0005179">
    <property type="term" value="F:hormone activity"/>
    <property type="evidence" value="ECO:0007669"/>
    <property type="project" value="UniProtKB-KW"/>
</dbReference>
<dbReference type="PANTHER" id="PTHR11417:SF5">
    <property type="entry name" value="PROLACTIN"/>
    <property type="match status" value="1"/>
</dbReference>
<dbReference type="GO" id="GO:0008284">
    <property type="term" value="P:positive regulation of cell population proliferation"/>
    <property type="evidence" value="ECO:0007669"/>
    <property type="project" value="TreeGrafter"/>
</dbReference>
<comment type="subcellular location">
    <subcellularLocation>
        <location evidence="1 10">Secreted</location>
    </subcellularLocation>
</comment>
<dbReference type="InterPro" id="IPR018116">
    <property type="entry name" value="Somatotropin_CS"/>
</dbReference>
<organism evidence="11 12">
    <name type="scientific">Fukomys damarensis</name>
    <name type="common">Damaraland mole rat</name>
    <name type="synonym">Cryptomys damarensis</name>
    <dbReference type="NCBI Taxonomy" id="885580"/>
    <lineage>
        <taxon>Eukaryota</taxon>
        <taxon>Metazoa</taxon>
        <taxon>Chordata</taxon>
        <taxon>Craniata</taxon>
        <taxon>Vertebrata</taxon>
        <taxon>Euteleostomi</taxon>
        <taxon>Mammalia</taxon>
        <taxon>Eutheria</taxon>
        <taxon>Euarchontoglires</taxon>
        <taxon>Glires</taxon>
        <taxon>Rodentia</taxon>
        <taxon>Hystricomorpha</taxon>
        <taxon>Bathyergidae</taxon>
        <taxon>Fukomys</taxon>
    </lineage>
</organism>
<evidence type="ECO:0000256" key="8">
    <source>
        <dbReference type="ARBA" id="ARBA00041065"/>
    </source>
</evidence>
<protein>
    <recommendedName>
        <fullName evidence="8">Prolactin</fullName>
    </recommendedName>
</protein>
<evidence type="ECO:0000313" key="12">
    <source>
        <dbReference type="Proteomes" id="UP000028990"/>
    </source>
</evidence>
<dbReference type="AlphaFoldDB" id="A0A091DCM1"/>
<comment type="subunit">
    <text evidence="7">Interacts with PRLR.</text>
</comment>
<evidence type="ECO:0000256" key="5">
    <source>
        <dbReference type="ARBA" id="ARBA00023157"/>
    </source>
</evidence>
<evidence type="ECO:0000256" key="3">
    <source>
        <dbReference type="ARBA" id="ARBA00022525"/>
    </source>
</evidence>
<dbReference type="GO" id="GO:0007565">
    <property type="term" value="P:female pregnancy"/>
    <property type="evidence" value="ECO:0007669"/>
    <property type="project" value="TreeGrafter"/>
</dbReference>
<evidence type="ECO:0000256" key="7">
    <source>
        <dbReference type="ARBA" id="ARBA00038619"/>
    </source>
</evidence>
<comment type="function">
    <text evidence="6">Prolactin acts primarily on the mammary gland by promoting lactation.</text>
</comment>
<dbReference type="GO" id="GO:0031667">
    <property type="term" value="P:response to nutrient levels"/>
    <property type="evidence" value="ECO:0007669"/>
    <property type="project" value="TreeGrafter"/>
</dbReference>
<proteinExistence type="inferred from homology"/>
<evidence type="ECO:0000256" key="6">
    <source>
        <dbReference type="ARBA" id="ARBA00037239"/>
    </source>
</evidence>
<keyword evidence="3" id="KW-0964">Secreted</keyword>
<evidence type="ECO:0000256" key="9">
    <source>
        <dbReference type="ARBA" id="ARBA00043262"/>
    </source>
</evidence>
<keyword evidence="9" id="KW-0421">Lactation</keyword>
<evidence type="ECO:0000313" key="11">
    <source>
        <dbReference type="EMBL" id="KFO28193.1"/>
    </source>
</evidence>
<evidence type="ECO:0000256" key="4">
    <source>
        <dbReference type="ARBA" id="ARBA00022702"/>
    </source>
</evidence>
<dbReference type="EMBL" id="KN122802">
    <property type="protein sequence ID" value="KFO28193.1"/>
    <property type="molecule type" value="Genomic_DNA"/>
</dbReference>
<dbReference type="PROSITE" id="PS00338">
    <property type="entry name" value="SOMATOTROPIN_2"/>
    <property type="match status" value="1"/>
</dbReference>
<dbReference type="GO" id="GO:1903489">
    <property type="term" value="P:positive regulation of lactation"/>
    <property type="evidence" value="ECO:0007669"/>
    <property type="project" value="TreeGrafter"/>
</dbReference>
<keyword evidence="4 10" id="KW-0372">Hormone</keyword>
<reference evidence="11 12" key="1">
    <citation type="submission" date="2013-11" db="EMBL/GenBank/DDBJ databases">
        <title>The Damaraland mole rat (Fukomys damarensis) genome and evolution of African mole rats.</title>
        <authorList>
            <person name="Gladyshev V.N."/>
            <person name="Fang X."/>
        </authorList>
    </citation>
    <scope>NUCLEOTIDE SEQUENCE [LARGE SCALE GENOMIC DNA]</scope>
    <source>
        <tissue evidence="11">Liver</tissue>
    </source>
</reference>
<dbReference type="GO" id="GO:0005148">
    <property type="term" value="F:prolactin receptor binding"/>
    <property type="evidence" value="ECO:0007669"/>
    <property type="project" value="TreeGrafter"/>
</dbReference>
<evidence type="ECO:0000256" key="1">
    <source>
        <dbReference type="ARBA" id="ARBA00004613"/>
    </source>
</evidence>
<dbReference type="PRINTS" id="PR00836">
    <property type="entry name" value="SOMATOTROPIN"/>
</dbReference>
<comment type="similarity">
    <text evidence="2 10">Belongs to the somatotropin/prolactin family.</text>
</comment>
<dbReference type="PROSITE" id="PS00266">
    <property type="entry name" value="SOMATOTROPIN_1"/>
    <property type="match status" value="1"/>
</dbReference>
<dbReference type="InterPro" id="IPR001400">
    <property type="entry name" value="Somatotropin/Prolactin"/>
</dbReference>